<feature type="transmembrane region" description="Helical" evidence="8">
    <location>
        <begin position="39"/>
        <end position="63"/>
    </location>
</feature>
<evidence type="ECO:0000256" key="3">
    <source>
        <dbReference type="ARBA" id="ARBA00022723"/>
    </source>
</evidence>
<dbReference type="InterPro" id="IPR054481">
    <property type="entry name" value="GWD1_pHisD"/>
</dbReference>
<sequence>MAEVRSQPRNVRHRGGSFMNLIPGMLSLSTSQSLGSLPAFPLAGGTLLFFAGLSLIASLVGLRKLTKNPSLFHSPASHHSLPSVFIRSWSFPIATLVLLLRLFSSRRAIRLCFSSHTSSIVVLLSSSSSRSLLVMPSVSLGLGTFRSKRWRWLRIGLGIRVKKWFSVIWSIGEWWTRRLNRSEEGEVEENGVMSMLAFRDSLCHVIITHNPPNPIHSKVKNVLNPNPSSLYYLSSWQVISPVETVGYVEVVDELLAVQNKSYERPTILIAKSMKREEEIPDGTVLVLTPNMPDVLFS</sequence>
<evidence type="ECO:0000313" key="10">
    <source>
        <dbReference type="EMBL" id="KAL2335725.1"/>
    </source>
</evidence>
<keyword evidence="11" id="KW-1185">Reference proteome</keyword>
<dbReference type="PANTHER" id="PTHR46999">
    <property type="entry name" value="ALPHA-GLUCAN WATER DIKINASE 1, CHLOROPLASTIC-RELATED"/>
    <property type="match status" value="1"/>
</dbReference>
<evidence type="ECO:0000256" key="6">
    <source>
        <dbReference type="ARBA" id="ARBA00022840"/>
    </source>
</evidence>
<name>A0ABD1MIV1_9FABA</name>
<dbReference type="PANTHER" id="PTHR46999:SF1">
    <property type="entry name" value="ALPHA-GLUCAN WATER DIKINASE 1, CHLOROPLASTIC"/>
    <property type="match status" value="1"/>
</dbReference>
<evidence type="ECO:0000256" key="4">
    <source>
        <dbReference type="ARBA" id="ARBA00022741"/>
    </source>
</evidence>
<keyword evidence="7" id="KW-0460">Magnesium</keyword>
<keyword evidence="8" id="KW-0472">Membrane</keyword>
<keyword evidence="8" id="KW-0812">Transmembrane</keyword>
<protein>
    <recommendedName>
        <fullName evidence="9">Alpha-glucan water dikinase phosphohistidine-like domain-containing protein</fullName>
    </recommendedName>
</protein>
<keyword evidence="4" id="KW-0547">Nucleotide-binding</keyword>
<reference evidence="10 11" key="1">
    <citation type="submission" date="2024-08" db="EMBL/GenBank/DDBJ databases">
        <title>Insights into the chromosomal genome structure of Flemingia macrophylla.</title>
        <authorList>
            <person name="Ding Y."/>
            <person name="Zhao Y."/>
            <person name="Bi W."/>
            <person name="Wu M."/>
            <person name="Zhao G."/>
            <person name="Gong Y."/>
            <person name="Li W."/>
            <person name="Zhang P."/>
        </authorList>
    </citation>
    <scope>NUCLEOTIDE SEQUENCE [LARGE SCALE GENOMIC DNA]</scope>
    <source>
        <strain evidence="10">DYQJB</strain>
        <tissue evidence="10">Leaf</tissue>
    </source>
</reference>
<dbReference type="EMBL" id="JBGMDY010000005">
    <property type="protein sequence ID" value="KAL2335725.1"/>
    <property type="molecule type" value="Genomic_DNA"/>
</dbReference>
<evidence type="ECO:0000256" key="7">
    <source>
        <dbReference type="ARBA" id="ARBA00022842"/>
    </source>
</evidence>
<dbReference type="AlphaFoldDB" id="A0ABD1MIV1"/>
<keyword evidence="2" id="KW-0808">Transferase</keyword>
<evidence type="ECO:0000256" key="1">
    <source>
        <dbReference type="ARBA" id="ARBA00001946"/>
    </source>
</evidence>
<gene>
    <name evidence="10" type="ORF">Fmac_016938</name>
</gene>
<dbReference type="Proteomes" id="UP001603857">
    <property type="component" value="Unassembled WGS sequence"/>
</dbReference>
<evidence type="ECO:0000313" key="11">
    <source>
        <dbReference type="Proteomes" id="UP001603857"/>
    </source>
</evidence>
<accession>A0ABD1MIV1</accession>
<keyword evidence="3" id="KW-0479">Metal-binding</keyword>
<evidence type="ECO:0000256" key="2">
    <source>
        <dbReference type="ARBA" id="ARBA00022679"/>
    </source>
</evidence>
<comment type="caution">
    <text evidence="10">The sequence shown here is derived from an EMBL/GenBank/DDBJ whole genome shotgun (WGS) entry which is preliminary data.</text>
</comment>
<dbReference type="GO" id="GO:0005524">
    <property type="term" value="F:ATP binding"/>
    <property type="evidence" value="ECO:0007669"/>
    <property type="project" value="UniProtKB-KW"/>
</dbReference>
<feature type="transmembrane region" description="Helical" evidence="8">
    <location>
        <begin position="84"/>
        <end position="103"/>
    </location>
</feature>
<keyword evidence="5" id="KW-0418">Kinase</keyword>
<feature type="domain" description="Alpha-glucan water dikinase phosphohistidine-like" evidence="9">
    <location>
        <begin position="235"/>
        <end position="295"/>
    </location>
</feature>
<organism evidence="10 11">
    <name type="scientific">Flemingia macrophylla</name>
    <dbReference type="NCBI Taxonomy" id="520843"/>
    <lineage>
        <taxon>Eukaryota</taxon>
        <taxon>Viridiplantae</taxon>
        <taxon>Streptophyta</taxon>
        <taxon>Embryophyta</taxon>
        <taxon>Tracheophyta</taxon>
        <taxon>Spermatophyta</taxon>
        <taxon>Magnoliopsida</taxon>
        <taxon>eudicotyledons</taxon>
        <taxon>Gunneridae</taxon>
        <taxon>Pentapetalae</taxon>
        <taxon>rosids</taxon>
        <taxon>fabids</taxon>
        <taxon>Fabales</taxon>
        <taxon>Fabaceae</taxon>
        <taxon>Papilionoideae</taxon>
        <taxon>50 kb inversion clade</taxon>
        <taxon>NPAAA clade</taxon>
        <taxon>indigoferoid/millettioid clade</taxon>
        <taxon>Phaseoleae</taxon>
        <taxon>Flemingia</taxon>
    </lineage>
</organism>
<evidence type="ECO:0000256" key="5">
    <source>
        <dbReference type="ARBA" id="ARBA00022777"/>
    </source>
</evidence>
<evidence type="ECO:0000259" key="9">
    <source>
        <dbReference type="Pfam" id="PF22973"/>
    </source>
</evidence>
<dbReference type="GO" id="GO:0046872">
    <property type="term" value="F:metal ion binding"/>
    <property type="evidence" value="ECO:0007669"/>
    <property type="project" value="UniProtKB-KW"/>
</dbReference>
<evidence type="ECO:0000256" key="8">
    <source>
        <dbReference type="SAM" id="Phobius"/>
    </source>
</evidence>
<proteinExistence type="predicted"/>
<comment type="cofactor">
    <cofactor evidence="1">
        <name>Mg(2+)</name>
        <dbReference type="ChEBI" id="CHEBI:18420"/>
    </cofactor>
</comment>
<dbReference type="GO" id="GO:0016301">
    <property type="term" value="F:kinase activity"/>
    <property type="evidence" value="ECO:0007669"/>
    <property type="project" value="UniProtKB-KW"/>
</dbReference>
<keyword evidence="8" id="KW-1133">Transmembrane helix</keyword>
<dbReference type="Pfam" id="PF22973">
    <property type="entry name" value="GWD1_pHisD"/>
    <property type="match status" value="1"/>
</dbReference>
<keyword evidence="6" id="KW-0067">ATP-binding</keyword>